<comment type="subcellular location">
    <subcellularLocation>
        <location evidence="12">Cell membrane</location>
        <topology evidence="12">Multi-pass membrane protein</topology>
    </subcellularLocation>
    <subcellularLocation>
        <location evidence="1">Membrane</location>
        <topology evidence="1">Multi-pass membrane protein</topology>
    </subcellularLocation>
</comment>
<evidence type="ECO:0000313" key="14">
    <source>
        <dbReference type="EMBL" id="MFD2731111.1"/>
    </source>
</evidence>
<evidence type="ECO:0000256" key="7">
    <source>
        <dbReference type="ARBA" id="ARBA00022984"/>
    </source>
</evidence>
<dbReference type="InterPro" id="IPR003524">
    <property type="entry name" value="PNAcMuramoyl-5peptid_Trfase"/>
</dbReference>
<evidence type="ECO:0000256" key="3">
    <source>
        <dbReference type="ARBA" id="ARBA00022618"/>
    </source>
</evidence>
<dbReference type="EC" id="2.7.8.13" evidence="12 13"/>
<dbReference type="PROSITE" id="PS01347">
    <property type="entry name" value="MRAY_1"/>
    <property type="match status" value="1"/>
</dbReference>
<evidence type="ECO:0000313" key="15">
    <source>
        <dbReference type="Proteomes" id="UP001597546"/>
    </source>
</evidence>
<comment type="catalytic activity">
    <reaction evidence="12">
        <text>UDP-N-acetyl-alpha-D-muramoyl-L-alanyl-gamma-D-glutamyl-meso-2,6-diaminopimeloyl-D-alanyl-D-alanine + di-trans,octa-cis-undecaprenyl phosphate = di-trans,octa-cis-undecaprenyl diphospho-N-acetyl-alpha-D-muramoyl-L-alanyl-D-glutamyl-meso-2,6-diaminopimeloyl-D-alanyl-D-alanine + UMP</text>
        <dbReference type="Rhea" id="RHEA:28386"/>
        <dbReference type="ChEBI" id="CHEBI:57865"/>
        <dbReference type="ChEBI" id="CHEBI:60392"/>
        <dbReference type="ChEBI" id="CHEBI:61386"/>
        <dbReference type="ChEBI" id="CHEBI:61387"/>
        <dbReference type="EC" id="2.7.8.13"/>
    </reaction>
</comment>
<name>A0ABW5TPB9_9SPHI</name>
<dbReference type="InterPro" id="IPR000715">
    <property type="entry name" value="Glycosyl_transferase_4"/>
</dbReference>
<dbReference type="NCBIfam" id="TIGR00445">
    <property type="entry name" value="mraY"/>
    <property type="match status" value="1"/>
</dbReference>
<comment type="similarity">
    <text evidence="2 12">Belongs to the glycosyltransferase 4 family. MraY subfamily.</text>
</comment>
<evidence type="ECO:0000256" key="10">
    <source>
        <dbReference type="ARBA" id="ARBA00023306"/>
    </source>
</evidence>
<feature type="transmembrane region" description="Helical" evidence="12">
    <location>
        <begin position="98"/>
        <end position="116"/>
    </location>
</feature>
<dbReference type="Pfam" id="PF00953">
    <property type="entry name" value="Glycos_transf_4"/>
    <property type="match status" value="1"/>
</dbReference>
<accession>A0ABW5TPB9</accession>
<keyword evidence="12" id="KW-0479">Metal-binding</keyword>
<proteinExistence type="inferred from homology"/>
<feature type="transmembrane region" description="Helical" evidence="12">
    <location>
        <begin position="266"/>
        <end position="285"/>
    </location>
</feature>
<evidence type="ECO:0000256" key="5">
    <source>
        <dbReference type="ARBA" id="ARBA00022692"/>
    </source>
</evidence>
<evidence type="ECO:0000256" key="1">
    <source>
        <dbReference type="ARBA" id="ARBA00004141"/>
    </source>
</evidence>
<comment type="cofactor">
    <cofactor evidence="12">
        <name>Mg(2+)</name>
        <dbReference type="ChEBI" id="CHEBI:18420"/>
    </cofactor>
</comment>
<keyword evidence="8 12" id="KW-1133">Transmembrane helix</keyword>
<feature type="transmembrane region" description="Helical" evidence="12">
    <location>
        <begin position="20"/>
        <end position="43"/>
    </location>
</feature>
<evidence type="ECO:0000256" key="9">
    <source>
        <dbReference type="ARBA" id="ARBA00023136"/>
    </source>
</evidence>
<keyword evidence="3 12" id="KW-0132">Cell division</keyword>
<gene>
    <name evidence="12 14" type="primary">mraY</name>
    <name evidence="14" type="ORF">ACFSSE_05280</name>
</gene>
<dbReference type="HAMAP" id="MF_00038">
    <property type="entry name" value="MraY"/>
    <property type="match status" value="1"/>
</dbReference>
<evidence type="ECO:0000256" key="2">
    <source>
        <dbReference type="ARBA" id="ARBA00005583"/>
    </source>
</evidence>
<keyword evidence="5 12" id="KW-0812">Transmembrane</keyword>
<keyword evidence="6 12" id="KW-0133">Cell shape</keyword>
<keyword evidence="4 12" id="KW-0808">Transferase</keyword>
<sequence>MLYHLFNYLDKQFDFPGAGVFQFISFRAGMAMILSLVITTVYGNRLINYLRYKQVGETVRNLGLDGQVQKQGTPTMGGLIIIAGVLIPTILLARLENIYIILMIVTTVWMGCIGFLDDYIKVFKKNKEGLAGRFKIVGQVGLSLVVGWTMFFHPGILVRQTISEVPSIVKNEKLPVGGFKEEIINEKGERLIRVEKSNGVYYAKDVKSTITNIPFYKNNEFDYAKVLKFLGDDYQKYSLVVFLLFVIVIITAVSNGANITDGIDGLATGTSAIIGITLALLAYVSGNTIIADYLKIIYIPNSGELVIFAAAFVGACIGFLWYNAYPAQVFMGDTGSLTIGGIIAVFAIMIRKELLIPILCGVFLIENLSVIIQVSWFKYTRKKHGEGRRVFLMSPLHHHFQKKGYHESKIVSRFWIVGIILAIITIVTLKLR</sequence>
<comment type="pathway">
    <text evidence="12">Cell wall biogenesis; peptidoglycan biosynthesis.</text>
</comment>
<evidence type="ECO:0000256" key="8">
    <source>
        <dbReference type="ARBA" id="ARBA00022989"/>
    </source>
</evidence>
<dbReference type="InterPro" id="IPR018480">
    <property type="entry name" value="PNAcMuramoyl-5peptid_Trfase_CS"/>
</dbReference>
<feature type="transmembrane region" description="Helical" evidence="12">
    <location>
        <begin position="75"/>
        <end position="92"/>
    </location>
</feature>
<feature type="transmembrane region" description="Helical" evidence="12">
    <location>
        <begin position="356"/>
        <end position="379"/>
    </location>
</feature>
<keyword evidence="11 12" id="KW-0961">Cell wall biogenesis/degradation</keyword>
<evidence type="ECO:0000256" key="4">
    <source>
        <dbReference type="ARBA" id="ARBA00022679"/>
    </source>
</evidence>
<keyword evidence="10 12" id="KW-0131">Cell cycle</keyword>
<comment type="caution">
    <text evidence="14">The sequence shown here is derived from an EMBL/GenBank/DDBJ whole genome shotgun (WGS) entry which is preliminary data.</text>
</comment>
<dbReference type="PROSITE" id="PS01348">
    <property type="entry name" value="MRAY_2"/>
    <property type="match status" value="1"/>
</dbReference>
<dbReference type="GO" id="GO:0016740">
    <property type="term" value="F:transferase activity"/>
    <property type="evidence" value="ECO:0007669"/>
    <property type="project" value="UniProtKB-KW"/>
</dbReference>
<dbReference type="PANTHER" id="PTHR22926:SF5">
    <property type="entry name" value="PHOSPHO-N-ACETYLMURAMOYL-PENTAPEPTIDE-TRANSFERASE HOMOLOG"/>
    <property type="match status" value="1"/>
</dbReference>
<feature type="transmembrane region" description="Helical" evidence="12">
    <location>
        <begin position="237"/>
        <end position="254"/>
    </location>
</feature>
<evidence type="ECO:0000256" key="11">
    <source>
        <dbReference type="ARBA" id="ARBA00023316"/>
    </source>
</evidence>
<dbReference type="RefSeq" id="WP_379042270.1">
    <property type="nucleotide sequence ID" value="NZ_JBHSKW010000021.1"/>
</dbReference>
<reference evidence="15" key="1">
    <citation type="journal article" date="2019" name="Int. J. Syst. Evol. Microbiol.">
        <title>The Global Catalogue of Microorganisms (GCM) 10K type strain sequencing project: providing services to taxonomists for standard genome sequencing and annotation.</title>
        <authorList>
            <consortium name="The Broad Institute Genomics Platform"/>
            <consortium name="The Broad Institute Genome Sequencing Center for Infectious Disease"/>
            <person name="Wu L."/>
            <person name="Ma J."/>
        </authorList>
    </citation>
    <scope>NUCLEOTIDE SEQUENCE [LARGE SCALE GENOMIC DNA]</scope>
    <source>
        <strain evidence="15">KCTC 42456</strain>
    </source>
</reference>
<dbReference type="EMBL" id="JBHULV010000015">
    <property type="protein sequence ID" value="MFD2731111.1"/>
    <property type="molecule type" value="Genomic_DNA"/>
</dbReference>
<comment type="function">
    <text evidence="12">Catalyzes the initial step of the lipid cycle reactions in the biosynthesis of the cell wall peptidoglycan: transfers peptidoglycan precursor phospho-MurNAc-pentapeptide from UDP-MurNAc-pentapeptide onto the lipid carrier undecaprenyl phosphate, yielding undecaprenyl-pyrophosphoryl-MurNAc-pentapeptide, known as lipid I.</text>
</comment>
<dbReference type="Pfam" id="PF10555">
    <property type="entry name" value="MraY_sig1"/>
    <property type="match status" value="1"/>
</dbReference>
<dbReference type="PANTHER" id="PTHR22926">
    <property type="entry name" value="PHOSPHO-N-ACETYLMURAMOYL-PENTAPEPTIDE-TRANSFERASE"/>
    <property type="match status" value="1"/>
</dbReference>
<feature type="transmembrane region" description="Helical" evidence="12">
    <location>
        <begin position="410"/>
        <end position="429"/>
    </location>
</feature>
<evidence type="ECO:0000256" key="13">
    <source>
        <dbReference type="NCBIfam" id="TIGR00445"/>
    </source>
</evidence>
<keyword evidence="9 12" id="KW-0472">Membrane</keyword>
<feature type="transmembrane region" description="Helical" evidence="12">
    <location>
        <begin position="329"/>
        <end position="350"/>
    </location>
</feature>
<organism evidence="14 15">
    <name type="scientific">Pedobacter alpinus</name>
    <dbReference type="NCBI Taxonomy" id="1590643"/>
    <lineage>
        <taxon>Bacteria</taxon>
        <taxon>Pseudomonadati</taxon>
        <taxon>Bacteroidota</taxon>
        <taxon>Sphingobacteriia</taxon>
        <taxon>Sphingobacteriales</taxon>
        <taxon>Sphingobacteriaceae</taxon>
        <taxon>Pedobacter</taxon>
    </lineage>
</organism>
<keyword evidence="7 12" id="KW-0573">Peptidoglycan synthesis</keyword>
<dbReference type="Proteomes" id="UP001597546">
    <property type="component" value="Unassembled WGS sequence"/>
</dbReference>
<feature type="transmembrane region" description="Helical" evidence="12">
    <location>
        <begin position="305"/>
        <end position="322"/>
    </location>
</feature>
<protein>
    <recommendedName>
        <fullName evidence="12 13">Phospho-N-acetylmuramoyl-pentapeptide-transferase</fullName>
        <ecNumber evidence="12 13">2.7.8.13</ecNumber>
    </recommendedName>
    <alternativeName>
        <fullName evidence="12">UDP-MurNAc-pentapeptide phosphotransferase</fullName>
    </alternativeName>
</protein>
<evidence type="ECO:0000256" key="12">
    <source>
        <dbReference type="HAMAP-Rule" id="MF_00038"/>
    </source>
</evidence>
<evidence type="ECO:0000256" key="6">
    <source>
        <dbReference type="ARBA" id="ARBA00022960"/>
    </source>
</evidence>
<keyword evidence="15" id="KW-1185">Reference proteome</keyword>
<feature type="transmembrane region" description="Helical" evidence="12">
    <location>
        <begin position="136"/>
        <end position="156"/>
    </location>
</feature>
<keyword evidence="12" id="KW-0460">Magnesium</keyword>
<dbReference type="CDD" id="cd06852">
    <property type="entry name" value="GT_MraY"/>
    <property type="match status" value="1"/>
</dbReference>
<keyword evidence="12" id="KW-1003">Cell membrane</keyword>